<dbReference type="PANTHER" id="PTHR46303:SF1">
    <property type="entry name" value="VWFC DOMAIN-CONTAINING PROTEIN"/>
    <property type="match status" value="1"/>
</dbReference>
<dbReference type="OMA" id="CVECECK"/>
<feature type="chain" id="PRO_5003348074" description="VWFC domain-containing protein" evidence="2">
    <location>
        <begin position="19"/>
        <end position="376"/>
    </location>
</feature>
<dbReference type="AlphaFoldDB" id="F6ZWC8"/>
<dbReference type="GeneTree" id="ENSGT00940000172855"/>
<dbReference type="SUPFAM" id="SSF57603">
    <property type="entry name" value="FnI-like domain"/>
    <property type="match status" value="2"/>
</dbReference>
<dbReference type="GO" id="GO:0030514">
    <property type="term" value="P:negative regulation of BMP signaling pathway"/>
    <property type="evidence" value="ECO:0000318"/>
    <property type="project" value="GO_Central"/>
</dbReference>
<evidence type="ECO:0000313" key="5">
    <source>
        <dbReference type="Proteomes" id="UP000008144"/>
    </source>
</evidence>
<keyword evidence="5" id="KW-1185">Reference proteome</keyword>
<dbReference type="InterPro" id="IPR045717">
    <property type="entry name" value="CHRDL1/2"/>
</dbReference>
<dbReference type="GO" id="GO:0030154">
    <property type="term" value="P:cell differentiation"/>
    <property type="evidence" value="ECO:0000318"/>
    <property type="project" value="GO_Central"/>
</dbReference>
<feature type="signal peptide" evidence="2">
    <location>
        <begin position="1"/>
        <end position="18"/>
    </location>
</feature>
<reference evidence="4" key="2">
    <citation type="submission" date="2025-08" db="UniProtKB">
        <authorList>
            <consortium name="Ensembl"/>
        </authorList>
    </citation>
    <scope>IDENTIFICATION</scope>
</reference>
<dbReference type="PROSITE" id="PS01208">
    <property type="entry name" value="VWFC_1"/>
    <property type="match status" value="1"/>
</dbReference>
<dbReference type="HOGENOM" id="CLU_736798_0_0_1"/>
<feature type="region of interest" description="Disordered" evidence="1">
    <location>
        <begin position="87"/>
        <end position="113"/>
    </location>
</feature>
<dbReference type="Proteomes" id="UP000008144">
    <property type="component" value="Unassembled WGS sequence"/>
</dbReference>
<feature type="domain" description="VWFC" evidence="3">
    <location>
        <begin position="224"/>
        <end position="287"/>
    </location>
</feature>
<dbReference type="Pfam" id="PF00093">
    <property type="entry name" value="VWC"/>
    <property type="match status" value="2"/>
</dbReference>
<keyword evidence="2" id="KW-0732">Signal</keyword>
<dbReference type="InParanoid" id="F6ZWC8"/>
<reference evidence="5" key="1">
    <citation type="journal article" date="2002" name="Science">
        <title>The draft genome of Ciona intestinalis: insights into chordate and vertebrate origins.</title>
        <authorList>
            <person name="Dehal P."/>
            <person name="Satou Y."/>
            <person name="Campbell R.K."/>
            <person name="Chapman J."/>
            <person name="Degnan B."/>
            <person name="De Tomaso A."/>
            <person name="Davidson B."/>
            <person name="Di Gregorio A."/>
            <person name="Gelpke M."/>
            <person name="Goodstein D.M."/>
            <person name="Harafuji N."/>
            <person name="Hastings K.E."/>
            <person name="Ho I."/>
            <person name="Hotta K."/>
            <person name="Huang W."/>
            <person name="Kawashima T."/>
            <person name="Lemaire P."/>
            <person name="Martinez D."/>
            <person name="Meinertzhagen I.A."/>
            <person name="Necula S."/>
            <person name="Nonaka M."/>
            <person name="Putnam N."/>
            <person name="Rash S."/>
            <person name="Saiga H."/>
            <person name="Satake M."/>
            <person name="Terry A."/>
            <person name="Yamada L."/>
            <person name="Wang H.G."/>
            <person name="Awazu S."/>
            <person name="Azumi K."/>
            <person name="Boore J."/>
            <person name="Branno M."/>
            <person name="Chin-Bow S."/>
            <person name="DeSantis R."/>
            <person name="Doyle S."/>
            <person name="Francino P."/>
            <person name="Keys D.N."/>
            <person name="Haga S."/>
            <person name="Hayashi H."/>
            <person name="Hino K."/>
            <person name="Imai K.S."/>
            <person name="Inaba K."/>
            <person name="Kano S."/>
            <person name="Kobayashi K."/>
            <person name="Kobayashi M."/>
            <person name="Lee B.I."/>
            <person name="Makabe K.W."/>
            <person name="Manohar C."/>
            <person name="Matassi G."/>
            <person name="Medina M."/>
            <person name="Mochizuki Y."/>
            <person name="Mount S."/>
            <person name="Morishita T."/>
            <person name="Miura S."/>
            <person name="Nakayama A."/>
            <person name="Nishizaka S."/>
            <person name="Nomoto H."/>
            <person name="Ohta F."/>
            <person name="Oishi K."/>
            <person name="Rigoutsos I."/>
            <person name="Sano M."/>
            <person name="Sasaki A."/>
            <person name="Sasakura Y."/>
            <person name="Shoguchi E."/>
            <person name="Shin-i T."/>
            <person name="Spagnuolo A."/>
            <person name="Stainier D."/>
            <person name="Suzuki M.M."/>
            <person name="Tassy O."/>
            <person name="Takatori N."/>
            <person name="Tokuoka M."/>
            <person name="Yagi K."/>
            <person name="Yoshizaki F."/>
            <person name="Wada S."/>
            <person name="Zhang C."/>
            <person name="Hyatt P.D."/>
            <person name="Larimer F."/>
            <person name="Detter C."/>
            <person name="Doggett N."/>
            <person name="Glavina T."/>
            <person name="Hawkins T."/>
            <person name="Richardson P."/>
            <person name="Lucas S."/>
            <person name="Kohara Y."/>
            <person name="Levine M."/>
            <person name="Satoh N."/>
            <person name="Rokhsar D.S."/>
        </authorList>
    </citation>
    <scope>NUCLEOTIDE SEQUENCE [LARGE SCALE GENOMIC DNA]</scope>
</reference>
<evidence type="ECO:0000256" key="2">
    <source>
        <dbReference type="SAM" id="SignalP"/>
    </source>
</evidence>
<dbReference type="PROSITE" id="PS50184">
    <property type="entry name" value="VWFC_2"/>
    <property type="match status" value="2"/>
</dbReference>
<sequence length="376" mass="41834">MNGIYLFSIVLFCSYGQSRLLSKENSKSCGIDSLKKSQGEVWTELKSSFGVSYCVECQCNSLGIAECKPLSCPATKCETVDCCSSCTSHNSPQPNKRNRIKPDSSRANQNPGNNVVEGDFGMFLAGSEILSRIPKNHGCFYKSKFIKNEEVFPDESSTAYKTRCSLCVCMEGDIYCRTKSCPRLRCRQPTVVDGDCCLACPSQVQTTRHKVTSSTIQPPIETQLPCVSGSKRYQSESKWKPQVPAMSETCVECECKNGNVRCRIPKCPELECSNPISSEDRCCKVCPPATSPLSSTLPPSDCQSGLELLQYIPIPENPQKDRIDFSFRLNETFSGNVTSRPVGIGIAVRLPQTFLVYEWLIDEETNKRRQVMNMRA</sequence>
<accession>F6ZWC8</accession>
<proteinExistence type="predicted"/>
<dbReference type="STRING" id="7719.ENSCINP00000026408"/>
<reference evidence="4" key="3">
    <citation type="submission" date="2025-09" db="UniProtKB">
        <authorList>
            <consortium name="Ensembl"/>
        </authorList>
    </citation>
    <scope>IDENTIFICATION</scope>
</reference>
<name>F6ZWC8_CIOIN</name>
<protein>
    <recommendedName>
        <fullName evidence="3">VWFC domain-containing protein</fullName>
    </recommendedName>
</protein>
<evidence type="ECO:0000313" key="4">
    <source>
        <dbReference type="Ensembl" id="ENSCINP00000026408.2"/>
    </source>
</evidence>
<evidence type="ECO:0000259" key="3">
    <source>
        <dbReference type="PROSITE" id="PS50184"/>
    </source>
</evidence>
<organism evidence="4 5">
    <name type="scientific">Ciona intestinalis</name>
    <name type="common">Transparent sea squirt</name>
    <name type="synonym">Ascidia intestinalis</name>
    <dbReference type="NCBI Taxonomy" id="7719"/>
    <lineage>
        <taxon>Eukaryota</taxon>
        <taxon>Metazoa</taxon>
        <taxon>Chordata</taxon>
        <taxon>Tunicata</taxon>
        <taxon>Ascidiacea</taxon>
        <taxon>Phlebobranchia</taxon>
        <taxon>Cionidae</taxon>
        <taxon>Ciona</taxon>
    </lineage>
</organism>
<dbReference type="Ensembl" id="ENSCINT00000026654.2">
    <property type="protein sequence ID" value="ENSCINP00000026408.2"/>
    <property type="gene ID" value="ENSCING00000014674.2"/>
</dbReference>
<dbReference type="SMART" id="SM00214">
    <property type="entry name" value="VWC"/>
    <property type="match status" value="3"/>
</dbReference>
<dbReference type="Gene3D" id="6.20.200.20">
    <property type="match status" value="2"/>
</dbReference>
<dbReference type="InterPro" id="IPR001007">
    <property type="entry name" value="VWF_dom"/>
</dbReference>
<dbReference type="PANTHER" id="PTHR46303">
    <property type="entry name" value="VWFC DOMAIN-CONTAINING PROTEIN"/>
    <property type="match status" value="1"/>
</dbReference>
<evidence type="ECO:0000256" key="1">
    <source>
        <dbReference type="SAM" id="MobiDB-lite"/>
    </source>
</evidence>
<feature type="domain" description="VWFC" evidence="3">
    <location>
        <begin position="137"/>
        <end position="201"/>
    </location>
</feature>
<dbReference type="GO" id="GO:0036122">
    <property type="term" value="F:BMP binding"/>
    <property type="evidence" value="ECO:0000318"/>
    <property type="project" value="GO_Central"/>
</dbReference>